<evidence type="ECO:0008006" key="2">
    <source>
        <dbReference type="Google" id="ProtNLM"/>
    </source>
</evidence>
<dbReference type="InterPro" id="IPR009563">
    <property type="entry name" value="SSSCA1"/>
</dbReference>
<dbReference type="PANTHER" id="PTHR16537">
    <property type="entry name" value="SJOEGREN SYNDROME/SCLERODERMA AUTOANTIGEN 1"/>
    <property type="match status" value="1"/>
</dbReference>
<dbReference type="Pfam" id="PF06677">
    <property type="entry name" value="Auto_anti-p27"/>
    <property type="match status" value="1"/>
</dbReference>
<reference evidence="1" key="1">
    <citation type="journal article" date="2022" name="Nat. Microbiol.">
        <title>Unique mobile elements and scalable gene flow at the prokaryote-eukaryote boundary revealed by circularized Asgard archaea genomes.</title>
        <authorList>
            <person name="Wu F."/>
            <person name="Speth D.R."/>
            <person name="Philosof A."/>
            <person name="Cremiere A."/>
            <person name="Narayanan A."/>
            <person name="Barco R.A."/>
            <person name="Connon S.A."/>
            <person name="Amend J.P."/>
            <person name="Antoshechkin I.A."/>
            <person name="Orphan V.J."/>
        </authorList>
    </citation>
    <scope>NUCLEOTIDE SEQUENCE</scope>
    <source>
        <strain evidence="1">PM71</strain>
    </source>
</reference>
<evidence type="ECO:0000313" key="1">
    <source>
        <dbReference type="EMBL" id="UJG39840.1"/>
    </source>
</evidence>
<proteinExistence type="predicted"/>
<dbReference type="Proteomes" id="UP001201020">
    <property type="component" value="Chromosome"/>
</dbReference>
<dbReference type="AlphaFoldDB" id="A0A9Y1BJ00"/>
<accession>A0A9Y1BJ00</accession>
<dbReference type="InterPro" id="IPR051888">
    <property type="entry name" value="UPF0148_domain"/>
</dbReference>
<organism evidence="1">
    <name type="scientific">Candidatus Heimdallarchaeum aukensis</name>
    <dbReference type="NCBI Taxonomy" id="2876573"/>
    <lineage>
        <taxon>Archaea</taxon>
        <taxon>Promethearchaeati</taxon>
        <taxon>Candidatus Heimdallarchaeota</taxon>
        <taxon>Candidatus Heimdallarchaeia (ex Rinke et al. 2021) (nom. nud.)</taxon>
        <taxon>Candidatus Heimdallarchaeales</taxon>
        <taxon>Candidatus Heimdallarchaeaceae</taxon>
        <taxon>Candidatus Heimdallarchaeum</taxon>
    </lineage>
</organism>
<name>A0A9Y1BJ00_9ARCH</name>
<dbReference type="PANTHER" id="PTHR16537:SF1">
    <property type="entry name" value="PROTEIN ZNRD2"/>
    <property type="match status" value="1"/>
</dbReference>
<sequence>MNNSSDDYSKAGADILLKGGKMLNKACPKCYSPLYEYGGKTICVKCKQEYVLVDEKSKLQQRKQMPSNQVKSQYQISQHGSNITNETLLETQSVIMKKLSQLNKQLEISDKIDEIISINNAIKSLLETLNKLK</sequence>
<protein>
    <recommendedName>
        <fullName evidence="2">DNA-directed RNA polymerase M/15kDa subunit domain-containing protein</fullName>
    </recommendedName>
</protein>
<dbReference type="EMBL" id="CP084166">
    <property type="protein sequence ID" value="UJG39840.1"/>
    <property type="molecule type" value="Genomic_DNA"/>
</dbReference>
<gene>
    <name evidence="1" type="ORF">K9W45_08220</name>
</gene>